<dbReference type="InterPro" id="IPR000209">
    <property type="entry name" value="Peptidase_S8/S53_dom"/>
</dbReference>
<evidence type="ECO:0000313" key="9">
    <source>
        <dbReference type="EMBL" id="KAF2158245.1"/>
    </source>
</evidence>
<feature type="domain" description="Peptidase S8/S53" evidence="7">
    <location>
        <begin position="116"/>
        <end position="348"/>
    </location>
</feature>
<evidence type="ECO:0000256" key="4">
    <source>
        <dbReference type="ARBA" id="ARBA00022801"/>
    </source>
</evidence>
<gene>
    <name evidence="9" type="ORF">K461DRAFT_214115</name>
</gene>
<evidence type="ECO:0008006" key="11">
    <source>
        <dbReference type="Google" id="ProtNLM"/>
    </source>
</evidence>
<evidence type="ECO:0000256" key="2">
    <source>
        <dbReference type="ARBA" id="ARBA00022670"/>
    </source>
</evidence>
<dbReference type="InterPro" id="IPR050131">
    <property type="entry name" value="Peptidase_S8_subtilisin-like"/>
</dbReference>
<keyword evidence="5" id="KW-0720">Serine protease</keyword>
<dbReference type="InterPro" id="IPR015500">
    <property type="entry name" value="Peptidase_S8_subtilisin-rel"/>
</dbReference>
<evidence type="ECO:0000256" key="5">
    <source>
        <dbReference type="ARBA" id="ARBA00022825"/>
    </source>
</evidence>
<dbReference type="EMBL" id="ML996081">
    <property type="protein sequence ID" value="KAF2158245.1"/>
    <property type="molecule type" value="Genomic_DNA"/>
</dbReference>
<comment type="similarity">
    <text evidence="1 6">Belongs to the peptidase S8 family.</text>
</comment>
<name>A0A9P4JEQ1_9PEZI</name>
<dbReference type="CDD" id="cd04077">
    <property type="entry name" value="Peptidases_S8_PCSK9_ProteinaseK_like"/>
    <property type="match status" value="1"/>
</dbReference>
<proteinExistence type="inferred from homology"/>
<sequence length="368" mass="39459">YIVSIKSGANFTSHLSFVDDIHKKNNKGFEGVLHEYSIGNFQGYAGHFNRSVIEQIQAHEDVAGVEDDKIWPQATSVNVMKRELTQQQSPSYGLRLISQRNRGMDTYYYDSSAGSGTYAYVLSTGIANHPEFGGRNSAGFDATRVCACIRPDACKDKDGQGTHVAGIIGSRTYGVAKRCNLIAVKVASRGHIATSFIIEGLNWAVDDILRKRRKTKAVVNIALSVGRSIPLDNAVDQASSIQGVVVVVPAGDHDADAGNYSPGLAPGAITVGATDQTRRRTEFSNTGRAVTIFAPGMSIQSTSINRSTRSKSGTAQAAAYVTGLILYFQGLTSLPNARAARNHLLRNAIQGVVRSPGSSENLFAYNGN</sequence>
<dbReference type="SUPFAM" id="SSF52743">
    <property type="entry name" value="Subtilisin-like"/>
    <property type="match status" value="1"/>
</dbReference>
<dbReference type="PANTHER" id="PTHR43806:SF11">
    <property type="entry name" value="CEREVISIN-RELATED"/>
    <property type="match status" value="1"/>
</dbReference>
<dbReference type="PROSITE" id="PS51892">
    <property type="entry name" value="SUBTILASE"/>
    <property type="match status" value="1"/>
</dbReference>
<accession>A0A9P4JEQ1</accession>
<organism evidence="9 10">
    <name type="scientific">Myriangium duriaei CBS 260.36</name>
    <dbReference type="NCBI Taxonomy" id="1168546"/>
    <lineage>
        <taxon>Eukaryota</taxon>
        <taxon>Fungi</taxon>
        <taxon>Dikarya</taxon>
        <taxon>Ascomycota</taxon>
        <taxon>Pezizomycotina</taxon>
        <taxon>Dothideomycetes</taxon>
        <taxon>Dothideomycetidae</taxon>
        <taxon>Myriangiales</taxon>
        <taxon>Myriangiaceae</taxon>
        <taxon>Myriangium</taxon>
    </lineage>
</organism>
<dbReference type="Pfam" id="PF00082">
    <property type="entry name" value="Peptidase_S8"/>
    <property type="match status" value="1"/>
</dbReference>
<feature type="non-terminal residue" evidence="9">
    <location>
        <position position="1"/>
    </location>
</feature>
<protein>
    <recommendedName>
        <fullName evidence="11">Subtilisin-like protein</fullName>
    </recommendedName>
</protein>
<dbReference type="InterPro" id="IPR010259">
    <property type="entry name" value="S8pro/Inhibitor_I9"/>
</dbReference>
<dbReference type="Gene3D" id="3.30.70.80">
    <property type="entry name" value="Peptidase S8 propeptide/proteinase inhibitor I9"/>
    <property type="match status" value="1"/>
</dbReference>
<dbReference type="PANTHER" id="PTHR43806">
    <property type="entry name" value="PEPTIDASE S8"/>
    <property type="match status" value="1"/>
</dbReference>
<evidence type="ECO:0000256" key="6">
    <source>
        <dbReference type="PROSITE-ProRule" id="PRU01240"/>
    </source>
</evidence>
<dbReference type="GO" id="GO:0004252">
    <property type="term" value="F:serine-type endopeptidase activity"/>
    <property type="evidence" value="ECO:0007669"/>
    <property type="project" value="InterPro"/>
</dbReference>
<reference evidence="9" key="1">
    <citation type="journal article" date="2020" name="Stud. Mycol.">
        <title>101 Dothideomycetes genomes: a test case for predicting lifestyles and emergence of pathogens.</title>
        <authorList>
            <person name="Haridas S."/>
            <person name="Albert R."/>
            <person name="Binder M."/>
            <person name="Bloem J."/>
            <person name="Labutti K."/>
            <person name="Salamov A."/>
            <person name="Andreopoulos B."/>
            <person name="Baker S."/>
            <person name="Barry K."/>
            <person name="Bills G."/>
            <person name="Bluhm B."/>
            <person name="Cannon C."/>
            <person name="Castanera R."/>
            <person name="Culley D."/>
            <person name="Daum C."/>
            <person name="Ezra D."/>
            <person name="Gonzalez J."/>
            <person name="Henrissat B."/>
            <person name="Kuo A."/>
            <person name="Liang C."/>
            <person name="Lipzen A."/>
            <person name="Lutzoni F."/>
            <person name="Magnuson J."/>
            <person name="Mondo S."/>
            <person name="Nolan M."/>
            <person name="Ohm R."/>
            <person name="Pangilinan J."/>
            <person name="Park H.-J."/>
            <person name="Ramirez L."/>
            <person name="Alfaro M."/>
            <person name="Sun H."/>
            <person name="Tritt A."/>
            <person name="Yoshinaga Y."/>
            <person name="Zwiers L.-H."/>
            <person name="Turgeon B."/>
            <person name="Goodwin S."/>
            <person name="Spatafora J."/>
            <person name="Crous P."/>
            <person name="Grigoriev I."/>
        </authorList>
    </citation>
    <scope>NUCLEOTIDE SEQUENCE</scope>
    <source>
        <strain evidence="9">CBS 260.36</strain>
    </source>
</reference>
<evidence type="ECO:0000259" key="8">
    <source>
        <dbReference type="Pfam" id="PF05922"/>
    </source>
</evidence>
<evidence type="ECO:0000313" key="10">
    <source>
        <dbReference type="Proteomes" id="UP000799439"/>
    </source>
</evidence>
<dbReference type="Proteomes" id="UP000799439">
    <property type="component" value="Unassembled WGS sequence"/>
</dbReference>
<evidence type="ECO:0000256" key="3">
    <source>
        <dbReference type="ARBA" id="ARBA00022729"/>
    </source>
</evidence>
<dbReference type="SUPFAM" id="SSF54897">
    <property type="entry name" value="Protease propeptides/inhibitors"/>
    <property type="match status" value="1"/>
</dbReference>
<keyword evidence="4" id="KW-0378">Hydrolase</keyword>
<dbReference type="PRINTS" id="PR00723">
    <property type="entry name" value="SUBTILISIN"/>
</dbReference>
<dbReference type="OrthoDB" id="206201at2759"/>
<evidence type="ECO:0000256" key="1">
    <source>
        <dbReference type="ARBA" id="ARBA00011073"/>
    </source>
</evidence>
<dbReference type="Pfam" id="PF05922">
    <property type="entry name" value="Inhibitor_I9"/>
    <property type="match status" value="1"/>
</dbReference>
<keyword evidence="10" id="KW-1185">Reference proteome</keyword>
<comment type="caution">
    <text evidence="9">The sequence shown here is derived from an EMBL/GenBank/DDBJ whole genome shotgun (WGS) entry which is preliminary data.</text>
</comment>
<dbReference type="GO" id="GO:0006508">
    <property type="term" value="P:proteolysis"/>
    <property type="evidence" value="ECO:0007669"/>
    <property type="project" value="UniProtKB-KW"/>
</dbReference>
<dbReference type="Gene3D" id="3.40.50.200">
    <property type="entry name" value="Peptidase S8/S53 domain"/>
    <property type="match status" value="1"/>
</dbReference>
<feature type="non-terminal residue" evidence="9">
    <location>
        <position position="368"/>
    </location>
</feature>
<comment type="caution">
    <text evidence="6">Lacks conserved residue(s) required for the propagation of feature annotation.</text>
</comment>
<keyword evidence="3" id="KW-0732">Signal</keyword>
<keyword evidence="2" id="KW-0645">Protease</keyword>
<feature type="domain" description="Inhibitor I9" evidence="8">
    <location>
        <begin position="1"/>
        <end position="71"/>
    </location>
</feature>
<dbReference type="InterPro" id="IPR036852">
    <property type="entry name" value="Peptidase_S8/S53_dom_sf"/>
</dbReference>
<dbReference type="InterPro" id="IPR037045">
    <property type="entry name" value="S8pro/Inhibitor_I9_sf"/>
</dbReference>
<dbReference type="InterPro" id="IPR034193">
    <property type="entry name" value="PCSK9_ProteinaseK-like"/>
</dbReference>
<evidence type="ECO:0000259" key="7">
    <source>
        <dbReference type="Pfam" id="PF00082"/>
    </source>
</evidence>
<dbReference type="AlphaFoldDB" id="A0A9P4JEQ1"/>